<dbReference type="AlphaFoldDB" id="A0ABD3ACT8"/>
<proteinExistence type="predicted"/>
<evidence type="ECO:0000313" key="1">
    <source>
        <dbReference type="EMBL" id="KAL3528592.1"/>
    </source>
</evidence>
<accession>A0ABD3ACT8</accession>
<keyword evidence="2" id="KW-1185">Reference proteome</keyword>
<dbReference type="EMBL" id="JBJUIK010000004">
    <property type="protein sequence ID" value="KAL3528592.1"/>
    <property type="molecule type" value="Genomic_DNA"/>
</dbReference>
<gene>
    <name evidence="1" type="ORF">ACH5RR_007914</name>
</gene>
<evidence type="ECO:0000313" key="2">
    <source>
        <dbReference type="Proteomes" id="UP001630127"/>
    </source>
</evidence>
<dbReference type="Proteomes" id="UP001630127">
    <property type="component" value="Unassembled WGS sequence"/>
</dbReference>
<reference evidence="1 2" key="1">
    <citation type="submission" date="2024-11" db="EMBL/GenBank/DDBJ databases">
        <title>A near-complete genome assembly of Cinchona calisaya.</title>
        <authorList>
            <person name="Lian D.C."/>
            <person name="Zhao X.W."/>
            <person name="Wei L."/>
        </authorList>
    </citation>
    <scope>NUCLEOTIDE SEQUENCE [LARGE SCALE GENOMIC DNA]</scope>
    <source>
        <tissue evidence="1">Nenye</tissue>
    </source>
</reference>
<name>A0ABD3ACT8_9GENT</name>
<sequence length="211" mass="21565">MGITAAKKFAIDSTADQGTVVDDAAIWEVSIEAAAAPSSAVDAATAQEVFISTVITSDLVNGNVESLDFIDDAIAIEVINANIASQKLYVENTVSLGCVVNDAAAHEAIVEVATDPGHVTSVAAHEFDDKDAAPSHVSTACGSSKVLSTSTQSYFTTVGIGSTVALIHKGGSNSTSLVEPTTTVDVQNREQSSQLSVAVIDDGLSLINAVI</sequence>
<comment type="caution">
    <text evidence="1">The sequence shown here is derived from an EMBL/GenBank/DDBJ whole genome shotgun (WGS) entry which is preliminary data.</text>
</comment>
<protein>
    <submittedName>
        <fullName evidence="1">Uncharacterized protein</fullName>
    </submittedName>
</protein>
<organism evidence="1 2">
    <name type="scientific">Cinchona calisaya</name>
    <dbReference type="NCBI Taxonomy" id="153742"/>
    <lineage>
        <taxon>Eukaryota</taxon>
        <taxon>Viridiplantae</taxon>
        <taxon>Streptophyta</taxon>
        <taxon>Embryophyta</taxon>
        <taxon>Tracheophyta</taxon>
        <taxon>Spermatophyta</taxon>
        <taxon>Magnoliopsida</taxon>
        <taxon>eudicotyledons</taxon>
        <taxon>Gunneridae</taxon>
        <taxon>Pentapetalae</taxon>
        <taxon>asterids</taxon>
        <taxon>lamiids</taxon>
        <taxon>Gentianales</taxon>
        <taxon>Rubiaceae</taxon>
        <taxon>Cinchonoideae</taxon>
        <taxon>Cinchoneae</taxon>
        <taxon>Cinchona</taxon>
    </lineage>
</organism>